<evidence type="ECO:0000313" key="1">
    <source>
        <dbReference type="EMBL" id="GIY41521.1"/>
    </source>
</evidence>
<dbReference type="Proteomes" id="UP001054945">
    <property type="component" value="Unassembled WGS sequence"/>
</dbReference>
<dbReference type="AlphaFoldDB" id="A0AAV4T896"/>
<sequence length="147" mass="16879">MKSVTFLGKPEVIIDRLHLIKKPSKLSLRIYLLNNGKLKLLAIESTELASRIKYKQIQLHIDSTHLSSFLLKHSCHKLYRRIELVNQSKPQLFTRVSQVTTGYEWNPKPFVLSPSDKCIRMGSTLPFRGTLVITARAPCGTKYLYSH</sequence>
<protein>
    <submittedName>
        <fullName evidence="1">Uncharacterized protein</fullName>
    </submittedName>
</protein>
<dbReference type="EMBL" id="BPLR01010721">
    <property type="protein sequence ID" value="GIY41521.1"/>
    <property type="molecule type" value="Genomic_DNA"/>
</dbReference>
<gene>
    <name evidence="1" type="primary">AVEN_194400_1</name>
    <name evidence="1" type="ORF">CEXT_218911</name>
</gene>
<comment type="caution">
    <text evidence="1">The sequence shown here is derived from an EMBL/GenBank/DDBJ whole genome shotgun (WGS) entry which is preliminary data.</text>
</comment>
<reference evidence="1 2" key="1">
    <citation type="submission" date="2021-06" db="EMBL/GenBank/DDBJ databases">
        <title>Caerostris extrusa draft genome.</title>
        <authorList>
            <person name="Kono N."/>
            <person name="Arakawa K."/>
        </authorList>
    </citation>
    <scope>NUCLEOTIDE SEQUENCE [LARGE SCALE GENOMIC DNA]</scope>
</reference>
<proteinExistence type="predicted"/>
<accession>A0AAV4T896</accession>
<organism evidence="1 2">
    <name type="scientific">Caerostris extrusa</name>
    <name type="common">Bark spider</name>
    <name type="synonym">Caerostris bankana</name>
    <dbReference type="NCBI Taxonomy" id="172846"/>
    <lineage>
        <taxon>Eukaryota</taxon>
        <taxon>Metazoa</taxon>
        <taxon>Ecdysozoa</taxon>
        <taxon>Arthropoda</taxon>
        <taxon>Chelicerata</taxon>
        <taxon>Arachnida</taxon>
        <taxon>Araneae</taxon>
        <taxon>Araneomorphae</taxon>
        <taxon>Entelegynae</taxon>
        <taxon>Araneoidea</taxon>
        <taxon>Araneidae</taxon>
        <taxon>Caerostris</taxon>
    </lineage>
</organism>
<name>A0AAV4T896_CAEEX</name>
<evidence type="ECO:0000313" key="2">
    <source>
        <dbReference type="Proteomes" id="UP001054945"/>
    </source>
</evidence>
<keyword evidence="2" id="KW-1185">Reference proteome</keyword>